<sequence length="157" mass="16677">MFSLSILKKAAKTITMVMVAAAMSYGAIETFDPSIAEAGAKKKVQFVSKGIGKVGGFLEKAGRKAQAKRGIGKHVGGILKNTGKGFKKTSKGVNKGMGKVSRGTNKVLGKSKVGRGIKKGWRNVKQRQDQTINRAFGNCGGRFCKGAREGVRLFAPM</sequence>
<evidence type="ECO:0000313" key="2">
    <source>
        <dbReference type="Proteomes" id="UP000705379"/>
    </source>
</evidence>
<dbReference type="AlphaFoldDB" id="A0A944CHB3"/>
<gene>
    <name evidence="1" type="ORF">DYI23_20220</name>
</gene>
<accession>A0A944CHB3</accession>
<dbReference type="RefSeq" id="WP_213217865.1">
    <property type="nucleotide sequence ID" value="NZ_QTKU01000005.1"/>
</dbReference>
<reference evidence="1" key="1">
    <citation type="submission" date="2018-08" db="EMBL/GenBank/DDBJ databases">
        <authorList>
            <person name="Jin W."/>
            <person name="Wang H."/>
            <person name="Yang Y."/>
            <person name="Li M."/>
            <person name="Liu J."/>
        </authorList>
    </citation>
    <scope>NUCLEOTIDE SEQUENCE</scope>
    <source>
        <strain evidence="1">AESS21</strain>
    </source>
</reference>
<dbReference type="EMBL" id="QTKU01000005">
    <property type="protein sequence ID" value="MBS8262562.1"/>
    <property type="molecule type" value="Genomic_DNA"/>
</dbReference>
<name>A0A944CHB3_9HYPH</name>
<dbReference type="Proteomes" id="UP000705379">
    <property type="component" value="Unassembled WGS sequence"/>
</dbReference>
<organism evidence="1 2">
    <name type="scientific">Roseibium polysiphoniae</name>
    <dbReference type="NCBI Taxonomy" id="2571221"/>
    <lineage>
        <taxon>Bacteria</taxon>
        <taxon>Pseudomonadati</taxon>
        <taxon>Pseudomonadota</taxon>
        <taxon>Alphaproteobacteria</taxon>
        <taxon>Hyphomicrobiales</taxon>
        <taxon>Stappiaceae</taxon>
        <taxon>Roseibium</taxon>
    </lineage>
</organism>
<comment type="caution">
    <text evidence="1">The sequence shown here is derived from an EMBL/GenBank/DDBJ whole genome shotgun (WGS) entry which is preliminary data.</text>
</comment>
<evidence type="ECO:0000313" key="1">
    <source>
        <dbReference type="EMBL" id="MBS8262562.1"/>
    </source>
</evidence>
<proteinExistence type="predicted"/>
<protein>
    <submittedName>
        <fullName evidence="1">Uncharacterized protein</fullName>
    </submittedName>
</protein>
<reference evidence="1" key="2">
    <citation type="journal article" date="2021" name="Microorganisms">
        <title>Bacterial Dimethylsulfoniopropionate Biosynthesis in the East China Sea.</title>
        <authorList>
            <person name="Liu J."/>
            <person name="Zhang Y."/>
            <person name="Liu J."/>
            <person name="Zhong H."/>
            <person name="Williams B.T."/>
            <person name="Zheng Y."/>
            <person name="Curson A.R.J."/>
            <person name="Sun C."/>
            <person name="Sun H."/>
            <person name="Song D."/>
            <person name="Wagner Mackenzie B."/>
            <person name="Bermejo Martinez A."/>
            <person name="Todd J.D."/>
            <person name="Zhang X.H."/>
        </authorList>
    </citation>
    <scope>NUCLEOTIDE SEQUENCE</scope>
    <source>
        <strain evidence="1">AESS21</strain>
    </source>
</reference>